<keyword evidence="1" id="KW-0472">Membrane</keyword>
<evidence type="ECO:0000313" key="2">
    <source>
        <dbReference type="EMBL" id="OXU23074.1"/>
    </source>
</evidence>
<sequence>MIFRKFLRIEYRQHDGYKAADLRLFNASTHRLKFQKSRCFLLNLFDKMKILLFLLLISVAYSLADIIGQHFLIEGDCNVEICTDLCSHIYLKLVGYCVLGNKCSCLINQKMPLRFPNIL</sequence>
<reference evidence="2 3" key="1">
    <citation type="journal article" date="2017" name="Curr. Biol.">
        <title>The Evolution of Venom by Co-option of Single-Copy Genes.</title>
        <authorList>
            <person name="Martinson E.O."/>
            <person name="Mrinalini"/>
            <person name="Kelkar Y.D."/>
            <person name="Chang C.H."/>
            <person name="Werren J.H."/>
        </authorList>
    </citation>
    <scope>NUCLEOTIDE SEQUENCE [LARGE SCALE GENOMIC DNA]</scope>
    <source>
        <strain evidence="2 3">Alberta</strain>
        <tissue evidence="2">Whole body</tissue>
    </source>
</reference>
<protein>
    <submittedName>
        <fullName evidence="2">Uncharacterized protein</fullName>
    </submittedName>
</protein>
<keyword evidence="1" id="KW-0812">Transmembrane</keyword>
<keyword evidence="1" id="KW-1133">Transmembrane helix</keyword>
<comment type="caution">
    <text evidence="2">The sequence shown here is derived from an EMBL/GenBank/DDBJ whole genome shotgun (WGS) entry which is preliminary data.</text>
</comment>
<dbReference type="AlphaFoldDB" id="A0A232EXE4"/>
<proteinExistence type="predicted"/>
<organism evidence="2 3">
    <name type="scientific">Trichomalopsis sarcophagae</name>
    <dbReference type="NCBI Taxonomy" id="543379"/>
    <lineage>
        <taxon>Eukaryota</taxon>
        <taxon>Metazoa</taxon>
        <taxon>Ecdysozoa</taxon>
        <taxon>Arthropoda</taxon>
        <taxon>Hexapoda</taxon>
        <taxon>Insecta</taxon>
        <taxon>Pterygota</taxon>
        <taxon>Neoptera</taxon>
        <taxon>Endopterygota</taxon>
        <taxon>Hymenoptera</taxon>
        <taxon>Apocrita</taxon>
        <taxon>Proctotrupomorpha</taxon>
        <taxon>Chalcidoidea</taxon>
        <taxon>Pteromalidae</taxon>
        <taxon>Pteromalinae</taxon>
        <taxon>Trichomalopsis</taxon>
    </lineage>
</organism>
<evidence type="ECO:0000313" key="3">
    <source>
        <dbReference type="Proteomes" id="UP000215335"/>
    </source>
</evidence>
<gene>
    <name evidence="2" type="ORF">TSAR_015923</name>
</gene>
<name>A0A232EXE4_9HYME</name>
<dbReference type="Proteomes" id="UP000215335">
    <property type="component" value="Unassembled WGS sequence"/>
</dbReference>
<accession>A0A232EXE4</accession>
<feature type="transmembrane region" description="Helical" evidence="1">
    <location>
        <begin position="50"/>
        <end position="72"/>
    </location>
</feature>
<dbReference type="EMBL" id="NNAY01001738">
    <property type="protein sequence ID" value="OXU23074.1"/>
    <property type="molecule type" value="Genomic_DNA"/>
</dbReference>
<evidence type="ECO:0000256" key="1">
    <source>
        <dbReference type="SAM" id="Phobius"/>
    </source>
</evidence>
<keyword evidence="3" id="KW-1185">Reference proteome</keyword>